<evidence type="ECO:0000259" key="1">
    <source>
        <dbReference type="PROSITE" id="PS51029"/>
    </source>
</evidence>
<dbReference type="PANTHER" id="PTHR21505">
    <property type="entry name" value="MADF DOMAIN-CONTAINING PROTEIN-RELATED"/>
    <property type="match status" value="1"/>
</dbReference>
<dbReference type="RefSeq" id="XP_006563908.1">
    <property type="nucleotide sequence ID" value="XM_006563845.3"/>
</dbReference>
<evidence type="ECO:0000313" key="4">
    <source>
        <dbReference type="RefSeq" id="XP_006563908.1"/>
    </source>
</evidence>
<dbReference type="OrthoDB" id="8190343at2759"/>
<proteinExistence type="predicted"/>
<dbReference type="InterPro" id="IPR006578">
    <property type="entry name" value="MADF-dom"/>
</dbReference>
<reference evidence="4" key="2">
    <citation type="submission" date="2025-04" db="UniProtKB">
        <authorList>
            <consortium name="RefSeq"/>
        </authorList>
    </citation>
    <scope>IDENTIFICATION</scope>
    <source>
        <strain evidence="4">DH4</strain>
        <tissue evidence="4">Whole body</tissue>
    </source>
</reference>
<dbReference type="GeneID" id="100577825"/>
<dbReference type="OMA" id="QYCYELS"/>
<dbReference type="KEGG" id="ame:100577825"/>
<evidence type="ECO:0000313" key="3">
    <source>
        <dbReference type="Proteomes" id="UP000005203"/>
    </source>
</evidence>
<gene>
    <name evidence="2" type="primary">100577825</name>
    <name evidence="4" type="synonym">LOC100577825</name>
</gene>
<dbReference type="PANTHER" id="PTHR21505:SF12">
    <property type="entry name" value="MADF DOMAIN-CONTAINING PROTEIN-RELATED"/>
    <property type="match status" value="1"/>
</dbReference>
<reference evidence="2" key="1">
    <citation type="submission" date="2021-01" db="UniProtKB">
        <authorList>
            <consortium name="EnsemblMetazoa"/>
        </authorList>
    </citation>
    <scope>IDENTIFICATION</scope>
    <source>
        <strain evidence="2">DH4</strain>
    </source>
</reference>
<accession>A0A7M7GQR5</accession>
<dbReference type="PROSITE" id="PS51029">
    <property type="entry name" value="MADF"/>
    <property type="match status" value="1"/>
</dbReference>
<dbReference type="EnsemblMetazoa" id="XM_006563845">
    <property type="protein sequence ID" value="XP_006563908"/>
    <property type="gene ID" value="LOC100577825"/>
</dbReference>
<dbReference type="AlphaFoldDB" id="A0A7M7GQR5"/>
<evidence type="ECO:0000313" key="2">
    <source>
        <dbReference type="EnsemblMetazoa" id="XP_006563908"/>
    </source>
</evidence>
<keyword evidence="3" id="KW-1185">Reference proteome</keyword>
<accession>A0A8B6Z0N9</accession>
<protein>
    <submittedName>
        <fullName evidence="4">Uncharacterized protein LOC100577825</fullName>
    </submittedName>
</protein>
<organism evidence="2">
    <name type="scientific">Apis mellifera</name>
    <name type="common">Honeybee</name>
    <dbReference type="NCBI Taxonomy" id="7460"/>
    <lineage>
        <taxon>Eukaryota</taxon>
        <taxon>Metazoa</taxon>
        <taxon>Ecdysozoa</taxon>
        <taxon>Arthropoda</taxon>
        <taxon>Hexapoda</taxon>
        <taxon>Insecta</taxon>
        <taxon>Pterygota</taxon>
        <taxon>Neoptera</taxon>
        <taxon>Endopterygota</taxon>
        <taxon>Hymenoptera</taxon>
        <taxon>Apocrita</taxon>
        <taxon>Aculeata</taxon>
        <taxon>Apoidea</taxon>
        <taxon>Anthophila</taxon>
        <taxon>Apidae</taxon>
        <taxon>Apis</taxon>
    </lineage>
</organism>
<feature type="domain" description="MADF" evidence="1">
    <location>
        <begin position="12"/>
        <end position="106"/>
    </location>
</feature>
<name>A0A7M7GQR5_APIME</name>
<dbReference type="Proteomes" id="UP000005203">
    <property type="component" value="Linkage group LG8"/>
</dbReference>
<dbReference type="Pfam" id="PF10545">
    <property type="entry name" value="MADF_DNA_bdg"/>
    <property type="match status" value="1"/>
</dbReference>
<sequence length="368" mass="43244">MPIAWTENLTLRLVTLYSKHECLRNPFHPNFRNKLCRYKAYKEIVNSMNVCGLTVCDCIKRITYVKAQYCYELSKISAAISCEKFYSPTMSWFPIVHQLFFPFIATYSDTCEKYDDKRDTFRNYCDEMCDQYRIRSNSVEQRVLNKDYNYSYATCYCEKSNIIKPRTRVKKLEKFFIPDEHEEIITSQPTDCKNYLHAQKITQIDVGNNTKKNINTEHATQTEISYFKTACTACQVYIENEISNTANLMTIMMKNDPKDIGCIDYILTENDIKEARKIDEFDMFGKSIAFQLRNISFEVAIKLEKHIQDLIAQERLDNMKSRHLDCYTSSTCSECTLLHKEITCSCGLPVIKIKTDSSYDFEQCKQWK</sequence>